<sequence>MKPIMFTYRLLVLFTLVFPAAVLAADDKYTETMQKNINIVYTATAPAELQNAVNTLERVGAAEKSKWEPFYYASFGYVMMANKEKDGAKKDAYLDQAAAALAKAQALLPNDSEIVAMEGFIQMIRINVDPASRGQQYSGLATQNFRKAISLNPENPRALALLAQIQFGTAAFFGSPATEACATNTQALEKFETSKPADALAPRWGKGMAESMKEKCK</sequence>
<dbReference type="OrthoDB" id="1150971at2"/>
<dbReference type="EMBL" id="FQWQ01000001">
    <property type="protein sequence ID" value="SHG39750.1"/>
    <property type="molecule type" value="Genomic_DNA"/>
</dbReference>
<gene>
    <name evidence="2" type="ORF">SAMN04488109_0048</name>
</gene>
<keyword evidence="3" id="KW-1185">Reference proteome</keyword>
<evidence type="ECO:0008006" key="4">
    <source>
        <dbReference type="Google" id="ProtNLM"/>
    </source>
</evidence>
<proteinExistence type="predicted"/>
<dbReference type="RefSeq" id="WP_084137804.1">
    <property type="nucleotide sequence ID" value="NZ_FQWQ01000001.1"/>
</dbReference>
<feature type="signal peptide" evidence="1">
    <location>
        <begin position="1"/>
        <end position="24"/>
    </location>
</feature>
<keyword evidence="1" id="KW-0732">Signal</keyword>
<dbReference type="AlphaFoldDB" id="A0A1M5JHK8"/>
<feature type="chain" id="PRO_5012793390" description="Tetratricopeptide repeat-containing protein" evidence="1">
    <location>
        <begin position="25"/>
        <end position="217"/>
    </location>
</feature>
<organism evidence="2 3">
    <name type="scientific">Chryseolinea serpens</name>
    <dbReference type="NCBI Taxonomy" id="947013"/>
    <lineage>
        <taxon>Bacteria</taxon>
        <taxon>Pseudomonadati</taxon>
        <taxon>Bacteroidota</taxon>
        <taxon>Cytophagia</taxon>
        <taxon>Cytophagales</taxon>
        <taxon>Fulvivirgaceae</taxon>
        <taxon>Chryseolinea</taxon>
    </lineage>
</organism>
<dbReference type="Proteomes" id="UP000184212">
    <property type="component" value="Unassembled WGS sequence"/>
</dbReference>
<name>A0A1M5JHK8_9BACT</name>
<evidence type="ECO:0000313" key="3">
    <source>
        <dbReference type="Proteomes" id="UP000184212"/>
    </source>
</evidence>
<reference evidence="2 3" key="1">
    <citation type="submission" date="2016-11" db="EMBL/GenBank/DDBJ databases">
        <authorList>
            <person name="Jaros S."/>
            <person name="Januszkiewicz K."/>
            <person name="Wedrychowicz H."/>
        </authorList>
    </citation>
    <scope>NUCLEOTIDE SEQUENCE [LARGE SCALE GENOMIC DNA]</scope>
    <source>
        <strain evidence="2 3">DSM 24574</strain>
    </source>
</reference>
<dbReference type="InterPro" id="IPR011990">
    <property type="entry name" value="TPR-like_helical_dom_sf"/>
</dbReference>
<dbReference type="STRING" id="947013.SAMN04488109_0048"/>
<evidence type="ECO:0000256" key="1">
    <source>
        <dbReference type="SAM" id="SignalP"/>
    </source>
</evidence>
<dbReference type="SUPFAM" id="SSF48452">
    <property type="entry name" value="TPR-like"/>
    <property type="match status" value="1"/>
</dbReference>
<protein>
    <recommendedName>
        <fullName evidence="4">Tetratricopeptide repeat-containing protein</fullName>
    </recommendedName>
</protein>
<accession>A0A1M5JHK8</accession>
<dbReference type="Gene3D" id="1.25.40.10">
    <property type="entry name" value="Tetratricopeptide repeat domain"/>
    <property type="match status" value="1"/>
</dbReference>
<evidence type="ECO:0000313" key="2">
    <source>
        <dbReference type="EMBL" id="SHG39750.1"/>
    </source>
</evidence>